<dbReference type="HAMAP" id="MF_00531">
    <property type="entry name" value="Ribosomal_uS19"/>
    <property type="match status" value="1"/>
</dbReference>
<reference evidence="5" key="1">
    <citation type="journal article" date="2010" name="Curr. Genet.">
        <title>Complete sequence of the mitochondrial genome of a diatom alga Synedra acus and comparative analysis of diatom mitochondrial genomes.</title>
        <authorList>
            <person name="Ravin N.V."/>
            <person name="Galachyants Y.P."/>
            <person name="Mardanov A.V."/>
            <person name="Beletsky A.V."/>
            <person name="Petrova D.P."/>
            <person name="Sherbakova T.A."/>
            <person name="Zakharova Y.R."/>
            <person name="Likhoshway Y.V."/>
            <person name="Skryabin K.G."/>
            <person name="Grachev M.A."/>
        </authorList>
    </citation>
    <scope>NUCLEOTIDE SEQUENCE [LARGE SCALE GENOMIC DNA]</scope>
</reference>
<dbReference type="PIRSF" id="PIRSF002144">
    <property type="entry name" value="Ribosomal_S19"/>
    <property type="match status" value="1"/>
</dbReference>
<evidence type="ECO:0000256" key="3">
    <source>
        <dbReference type="ARBA" id="ARBA00023274"/>
    </source>
</evidence>
<accession>D2JP86</accession>
<dbReference type="GeneID" id="8690516"/>
<dbReference type="SUPFAM" id="SSF54570">
    <property type="entry name" value="Ribosomal protein S19"/>
    <property type="match status" value="1"/>
</dbReference>
<dbReference type="GO" id="GO:1990904">
    <property type="term" value="C:ribonucleoprotein complex"/>
    <property type="evidence" value="ECO:0007669"/>
    <property type="project" value="UniProtKB-KW"/>
</dbReference>
<keyword evidence="3 4" id="KW-0687">Ribonucleoprotein</keyword>
<protein>
    <submittedName>
        <fullName evidence="5">Ribosomal protein S19</fullName>
    </submittedName>
</protein>
<name>D2JP86_9STRA</name>
<sequence>MIKSLFLHNSSNTINRNTVILPQHVGKIITVHNGKEFVKLAILKEMIYYKLGEFVKTRRINTTKIHNNKTLKRKKK</sequence>
<dbReference type="InterPro" id="IPR002222">
    <property type="entry name" value="Ribosomal_uS19"/>
</dbReference>
<dbReference type="AlphaFoldDB" id="D2JP86"/>
<evidence type="ECO:0000313" key="5">
    <source>
        <dbReference type="EMBL" id="ACX62015.1"/>
    </source>
</evidence>
<dbReference type="RefSeq" id="YP_003359467.1">
    <property type="nucleotide sequence ID" value="NC_013710.1"/>
</dbReference>
<evidence type="ECO:0000256" key="4">
    <source>
        <dbReference type="RuleBase" id="RU003485"/>
    </source>
</evidence>
<dbReference type="GO" id="GO:0006412">
    <property type="term" value="P:translation"/>
    <property type="evidence" value="ECO:0007669"/>
    <property type="project" value="InterPro"/>
</dbReference>
<dbReference type="GO" id="GO:0003735">
    <property type="term" value="F:structural constituent of ribosome"/>
    <property type="evidence" value="ECO:0007669"/>
    <property type="project" value="InterPro"/>
</dbReference>
<keyword evidence="2 4" id="KW-0689">Ribosomal protein</keyword>
<organism evidence="5">
    <name type="scientific">Ulnaria acus</name>
    <dbReference type="NCBI Taxonomy" id="1436140"/>
    <lineage>
        <taxon>Eukaryota</taxon>
        <taxon>Sar</taxon>
        <taxon>Stramenopiles</taxon>
        <taxon>Ochrophyta</taxon>
        <taxon>Bacillariophyta</taxon>
        <taxon>Fragilariophyceae</taxon>
        <taxon>Fragilariophycidae</taxon>
        <taxon>Licmophorales</taxon>
        <taxon>Ulnariaceae</taxon>
        <taxon>Ulnaria</taxon>
    </lineage>
</organism>
<dbReference type="Gene3D" id="3.30.860.10">
    <property type="entry name" value="30s Ribosomal Protein S19, Chain A"/>
    <property type="match status" value="1"/>
</dbReference>
<dbReference type="InterPro" id="IPR023575">
    <property type="entry name" value="Ribosomal_uS19_SF"/>
</dbReference>
<keyword evidence="5" id="KW-0496">Mitochondrion</keyword>
<dbReference type="PRINTS" id="PR00975">
    <property type="entry name" value="RIBOSOMALS19"/>
</dbReference>
<geneLocation type="mitochondrion" evidence="5"/>
<dbReference type="Pfam" id="PF00203">
    <property type="entry name" value="Ribosomal_S19"/>
    <property type="match status" value="1"/>
</dbReference>
<dbReference type="GO" id="GO:0005840">
    <property type="term" value="C:ribosome"/>
    <property type="evidence" value="ECO:0007669"/>
    <property type="project" value="UniProtKB-KW"/>
</dbReference>
<evidence type="ECO:0000256" key="2">
    <source>
        <dbReference type="ARBA" id="ARBA00022980"/>
    </source>
</evidence>
<evidence type="ECO:0000256" key="1">
    <source>
        <dbReference type="ARBA" id="ARBA00007345"/>
    </source>
</evidence>
<comment type="similarity">
    <text evidence="1 4">Belongs to the universal ribosomal protein uS19 family.</text>
</comment>
<gene>
    <name evidence="5" type="primary">rps19</name>
</gene>
<proteinExistence type="inferred from homology"/>
<dbReference type="EMBL" id="GU002153">
    <property type="protein sequence ID" value="ACX62015.1"/>
    <property type="molecule type" value="Genomic_DNA"/>
</dbReference>